<evidence type="ECO:0000256" key="2">
    <source>
        <dbReference type="ARBA" id="ARBA00022475"/>
    </source>
</evidence>
<keyword evidence="4 6" id="KW-1133">Transmembrane helix</keyword>
<sequence>MSSYLQGIIILVGINLIAVLGISILTGFTRLFSFGNAGFMSIGAYVSAIMTAKYGIPFIPALVFSALFAGCIAYLLGTLTLKLKGDYFLITTLGFGECVRVLFAYMEPATGGARGFASIPHYTTLFITVISVILAFVFAWNLVHSKTGRNLIAVREQELAAEMVGIDTFSSKKLSFVISAIYAGWAGALYSHNLTFISPEMFNLAKSSELTITAVIGGLGSLTGTVLGTLLVTLLPEVFRSLASYRMLIYGIAVVTVIVFKPDGLYGYREFSISKVISHINNIARKVPKKGADANHE</sequence>
<feature type="transmembrane region" description="Helical" evidence="6">
    <location>
        <begin position="174"/>
        <end position="192"/>
    </location>
</feature>
<dbReference type="GO" id="GO:0015658">
    <property type="term" value="F:branched-chain amino acid transmembrane transporter activity"/>
    <property type="evidence" value="ECO:0007669"/>
    <property type="project" value="InterPro"/>
</dbReference>
<dbReference type="Proteomes" id="UP000062160">
    <property type="component" value="Unassembled WGS sequence"/>
</dbReference>
<feature type="transmembrane region" description="Helical" evidence="6">
    <location>
        <begin position="88"/>
        <end position="105"/>
    </location>
</feature>
<protein>
    <submittedName>
        <fullName evidence="7">Branched-chain amino acid transport system permease protein</fullName>
    </submittedName>
</protein>
<name>A0A0U9HPT9_9FIRM</name>
<accession>A0A0U9HPT9</accession>
<proteinExistence type="predicted"/>
<reference evidence="7" key="1">
    <citation type="journal article" date="2016" name="Genome Announc.">
        <title>Draft Genome Sequence of the Syntrophic Lactate-Degrading Bacterium Tepidanaerobacter syntrophicus JLT.</title>
        <authorList>
            <person name="Matsuura N."/>
            <person name="Ohashi A."/>
            <person name="Tourlousse D.M."/>
            <person name="Sekiguchi Y."/>
        </authorList>
    </citation>
    <scope>NUCLEOTIDE SEQUENCE [LARGE SCALE GENOMIC DNA]</scope>
    <source>
        <strain evidence="7">JL</strain>
    </source>
</reference>
<feature type="transmembrane region" description="Helical" evidence="6">
    <location>
        <begin position="6"/>
        <end position="25"/>
    </location>
</feature>
<keyword evidence="3 6" id="KW-0812">Transmembrane</keyword>
<dbReference type="PANTHER" id="PTHR30482:SF10">
    <property type="entry name" value="HIGH-AFFINITY BRANCHED-CHAIN AMINO ACID TRANSPORT PROTEIN BRAE"/>
    <property type="match status" value="1"/>
</dbReference>
<dbReference type="PANTHER" id="PTHR30482">
    <property type="entry name" value="HIGH-AFFINITY BRANCHED-CHAIN AMINO ACID TRANSPORT SYSTEM PERMEASE"/>
    <property type="match status" value="1"/>
</dbReference>
<comment type="subcellular location">
    <subcellularLocation>
        <location evidence="1">Cell membrane</location>
        <topology evidence="1">Multi-pass membrane protein</topology>
    </subcellularLocation>
</comment>
<keyword evidence="5 6" id="KW-0472">Membrane</keyword>
<dbReference type="AlphaFoldDB" id="A0A0U9HPT9"/>
<feature type="transmembrane region" description="Helical" evidence="6">
    <location>
        <begin position="125"/>
        <end position="143"/>
    </location>
</feature>
<gene>
    <name evidence="7" type="ORF">TSYNT_9155</name>
</gene>
<dbReference type="STRING" id="224999.GCA_001485475_01941"/>
<evidence type="ECO:0000256" key="5">
    <source>
        <dbReference type="ARBA" id="ARBA00023136"/>
    </source>
</evidence>
<evidence type="ECO:0000313" key="8">
    <source>
        <dbReference type="Proteomes" id="UP000062160"/>
    </source>
</evidence>
<evidence type="ECO:0000313" key="7">
    <source>
        <dbReference type="EMBL" id="GAQ25905.1"/>
    </source>
</evidence>
<dbReference type="InterPro" id="IPR001851">
    <property type="entry name" value="ABC_transp_permease"/>
</dbReference>
<dbReference type="OrthoDB" id="9789927at2"/>
<keyword evidence="8" id="KW-1185">Reference proteome</keyword>
<evidence type="ECO:0000256" key="6">
    <source>
        <dbReference type="SAM" id="Phobius"/>
    </source>
</evidence>
<organism evidence="7">
    <name type="scientific">Tepidanaerobacter syntrophicus</name>
    <dbReference type="NCBI Taxonomy" id="224999"/>
    <lineage>
        <taxon>Bacteria</taxon>
        <taxon>Bacillati</taxon>
        <taxon>Bacillota</taxon>
        <taxon>Clostridia</taxon>
        <taxon>Thermosediminibacterales</taxon>
        <taxon>Tepidanaerobacteraceae</taxon>
        <taxon>Tepidanaerobacter</taxon>
    </lineage>
</organism>
<evidence type="ECO:0000256" key="1">
    <source>
        <dbReference type="ARBA" id="ARBA00004651"/>
    </source>
</evidence>
<keyword evidence="2" id="KW-1003">Cell membrane</keyword>
<evidence type="ECO:0000256" key="4">
    <source>
        <dbReference type="ARBA" id="ARBA00022989"/>
    </source>
</evidence>
<dbReference type="InterPro" id="IPR043428">
    <property type="entry name" value="LivM-like"/>
</dbReference>
<dbReference type="EMBL" id="DF977003">
    <property type="protein sequence ID" value="GAQ25905.1"/>
    <property type="molecule type" value="Genomic_DNA"/>
</dbReference>
<feature type="transmembrane region" description="Helical" evidence="6">
    <location>
        <begin position="212"/>
        <end position="235"/>
    </location>
</feature>
<feature type="transmembrane region" description="Helical" evidence="6">
    <location>
        <begin position="247"/>
        <end position="268"/>
    </location>
</feature>
<evidence type="ECO:0000256" key="3">
    <source>
        <dbReference type="ARBA" id="ARBA00022692"/>
    </source>
</evidence>
<dbReference type="GO" id="GO:0005886">
    <property type="term" value="C:plasma membrane"/>
    <property type="evidence" value="ECO:0007669"/>
    <property type="project" value="UniProtKB-SubCell"/>
</dbReference>
<dbReference type="RefSeq" id="WP_059033539.1">
    <property type="nucleotide sequence ID" value="NZ_BSDW01000001.1"/>
</dbReference>
<dbReference type="Pfam" id="PF02653">
    <property type="entry name" value="BPD_transp_2"/>
    <property type="match status" value="1"/>
</dbReference>
<dbReference type="CDD" id="cd06581">
    <property type="entry name" value="TM_PBP1_LivM_like"/>
    <property type="match status" value="1"/>
</dbReference>
<feature type="transmembrane region" description="Helical" evidence="6">
    <location>
        <begin position="58"/>
        <end position="76"/>
    </location>
</feature>